<dbReference type="RefSeq" id="WP_178932033.1">
    <property type="nucleotide sequence ID" value="NZ_JACBAZ010000002.1"/>
</dbReference>
<dbReference type="EMBL" id="JACBAZ010000002">
    <property type="protein sequence ID" value="NWK55521.1"/>
    <property type="molecule type" value="Genomic_DNA"/>
</dbReference>
<evidence type="ECO:0000259" key="2">
    <source>
        <dbReference type="Pfam" id="PF00496"/>
    </source>
</evidence>
<dbReference type="SUPFAM" id="SSF53850">
    <property type="entry name" value="Periplasmic binding protein-like II"/>
    <property type="match status" value="1"/>
</dbReference>
<evidence type="ECO:0000256" key="1">
    <source>
        <dbReference type="SAM" id="Coils"/>
    </source>
</evidence>
<gene>
    <name evidence="3" type="ORF">HW115_07855</name>
</gene>
<dbReference type="Gene3D" id="3.10.105.10">
    <property type="entry name" value="Dipeptide-binding Protein, Domain 3"/>
    <property type="match status" value="1"/>
</dbReference>
<accession>A0A851GI22</accession>
<keyword evidence="1" id="KW-0175">Coiled coil</keyword>
<organism evidence="3 4">
    <name type="scientific">Oceaniferula marina</name>
    <dbReference type="NCBI Taxonomy" id="2748318"/>
    <lineage>
        <taxon>Bacteria</taxon>
        <taxon>Pseudomonadati</taxon>
        <taxon>Verrucomicrobiota</taxon>
        <taxon>Verrucomicrobiia</taxon>
        <taxon>Verrucomicrobiales</taxon>
        <taxon>Verrucomicrobiaceae</taxon>
        <taxon>Oceaniferula</taxon>
    </lineage>
</organism>
<dbReference type="Proteomes" id="UP000557872">
    <property type="component" value="Unassembled WGS sequence"/>
</dbReference>
<dbReference type="InterPro" id="IPR039424">
    <property type="entry name" value="SBP_5"/>
</dbReference>
<evidence type="ECO:0000313" key="3">
    <source>
        <dbReference type="EMBL" id="NWK55521.1"/>
    </source>
</evidence>
<proteinExistence type="predicted"/>
<sequence length="716" mass="83261">MSKRWKYLWQAGAALISLCLLSSCGEEQEEVERTFGFDEFVPKYNAYIKNWLAGERHRVKKEIDSLSEEQAGADERKLAELKDSLADARRELARIEYRQSVGDYFAFKKETDLPEGLQWEDGSGQPEIGDSRARKGGSFHFYISEFPATVRQFGKEANNSFRSEIYDNLEVALIGLHPITSRIIPGTAKRWAVSEDGHTVYYELDPDARYNDGHKIPVKDYMVSIYIRVSDYVSAPFQKQYYREQFAQVASYGEKYLSVTLPEQKPLMPYYGAMAPAPSHFFKDYGPDFVDRYQWKVAPHTGAYYVKDKDVVKGVSITLTRDKDWWAKDKQYYRNRFNPDKMVFTVIRDESKAFELFRAGQLDVFGLTRPNFWYEKSEIDPVFDGYIERYQFYNQFPRSPRGAYMNVARPIFQNLDLRKGVDFSLNWQKCIDVIFRGDYARLQQFSVGFGEITNPNVRARQFSVIRAREHFAKAGYTQEGSDGILRKPSGERLAVNLSYPNVAYYPRLVAVLKEEAKKAGLDIRADGLESTVYYKKVMKKEHDMCIWAWGTNPPFPRYYQSFFSKNAFDSNGEPKPQTNNINCYSNPVMDKYCKGVRYARTVEEVKENSWKAQQLIHDEALFSPAWVTNFVRVGSWRWLRWPDTEDTPFCVPIVYSPLESYCYWIDEEIKQETLKAKRLGKTFPEVQVVIDDFKDGIPVTQEKSEEAREEGGMSNE</sequence>
<dbReference type="AlphaFoldDB" id="A0A851GI22"/>
<protein>
    <recommendedName>
        <fullName evidence="2">Solute-binding protein family 5 domain-containing protein</fullName>
    </recommendedName>
</protein>
<reference evidence="3 4" key="1">
    <citation type="submission" date="2020-07" db="EMBL/GenBank/DDBJ databases">
        <title>Roseicoccus Jingziensis gen. nov., sp. nov., isolated from coastal seawater.</title>
        <authorList>
            <person name="Feng X."/>
        </authorList>
    </citation>
    <scope>NUCLEOTIDE SEQUENCE [LARGE SCALE GENOMIC DNA]</scope>
    <source>
        <strain evidence="3 4">N1E253</strain>
    </source>
</reference>
<dbReference type="GO" id="GO:0015833">
    <property type="term" value="P:peptide transport"/>
    <property type="evidence" value="ECO:0007669"/>
    <property type="project" value="TreeGrafter"/>
</dbReference>
<dbReference type="Gene3D" id="3.40.190.10">
    <property type="entry name" value="Periplasmic binding protein-like II"/>
    <property type="match status" value="1"/>
</dbReference>
<feature type="coiled-coil region" evidence="1">
    <location>
        <begin position="71"/>
        <end position="98"/>
    </location>
</feature>
<dbReference type="PROSITE" id="PS51257">
    <property type="entry name" value="PROKAR_LIPOPROTEIN"/>
    <property type="match status" value="1"/>
</dbReference>
<dbReference type="GO" id="GO:1904680">
    <property type="term" value="F:peptide transmembrane transporter activity"/>
    <property type="evidence" value="ECO:0007669"/>
    <property type="project" value="TreeGrafter"/>
</dbReference>
<dbReference type="PANTHER" id="PTHR30290">
    <property type="entry name" value="PERIPLASMIC BINDING COMPONENT OF ABC TRANSPORTER"/>
    <property type="match status" value="1"/>
</dbReference>
<comment type="caution">
    <text evidence="3">The sequence shown here is derived from an EMBL/GenBank/DDBJ whole genome shotgun (WGS) entry which is preliminary data.</text>
</comment>
<evidence type="ECO:0000313" key="4">
    <source>
        <dbReference type="Proteomes" id="UP000557872"/>
    </source>
</evidence>
<keyword evidence="4" id="KW-1185">Reference proteome</keyword>
<dbReference type="InterPro" id="IPR000914">
    <property type="entry name" value="SBP_5_dom"/>
</dbReference>
<name>A0A851GI22_9BACT</name>
<dbReference type="Pfam" id="PF00496">
    <property type="entry name" value="SBP_bac_5"/>
    <property type="match status" value="1"/>
</dbReference>
<feature type="domain" description="Solute-binding protein family 5" evidence="2">
    <location>
        <begin position="183"/>
        <end position="566"/>
    </location>
</feature>